<sequence length="449" mass="48397">MVRSACRRAAADIRAGPVRLFLFRSLSSRPMPMLFKTPQRLAVLALSAALGCGPLAHAASSTPAASAPSATPTLTGPGNTPTGPTAALLESVPLPTLDARSWLVMDLTSNQILAEQNADQQEAPASLTKLMTAYLTFKALKDGTIKLDQMVHESNEAWRTGGSRMFIDPRVPVSVNDLLLGMIVQSGNDAAMTLAQTVGGSASAFVGMMNRQAQEWGLKGTHFMDPTGLPDPGHHTTALDLSVIAQHIIRDFPADYARYFKVKEFTYNHITQPNRVSLLFTDPSVDGMKTGYTKEAGYCMITSAQRNFPNGPRRLLTVVMGTPTERARGSESEKLLNWAFQNFDDIRVVTANKPVLDAHVWKGATNQVQLGSFETLAVSVPRGAGAKIKTTVQRPEPLVAPITRGQKIGTLQVTLDGKAIASYPLVALNAVPQAGFLKRVWDALRLAIQ</sequence>
<dbReference type="SMART" id="SM00936">
    <property type="entry name" value="PBP5_C"/>
    <property type="match status" value="1"/>
</dbReference>
<dbReference type="InterPro" id="IPR012907">
    <property type="entry name" value="Peptidase_S11_C"/>
</dbReference>
<dbReference type="InterPro" id="IPR015956">
    <property type="entry name" value="Peniciliin-bd_prot_C_sf"/>
</dbReference>
<feature type="domain" description="Peptidase S11 D-Ala-D-Ala carboxypeptidase A C-terminal" evidence="14">
    <location>
        <begin position="343"/>
        <end position="433"/>
    </location>
</feature>
<evidence type="ECO:0000256" key="9">
    <source>
        <dbReference type="ARBA" id="ARBA00022960"/>
    </source>
</evidence>
<evidence type="ECO:0000256" key="10">
    <source>
        <dbReference type="ARBA" id="ARBA00022984"/>
    </source>
</evidence>
<dbReference type="UniPathway" id="UPA00219"/>
<comment type="catalytic activity">
    <reaction evidence="12">
        <text>Preferential cleavage: (Ac)2-L-Lys-D-Ala-|-D-Ala. Also transpeptidation of peptidyl-alanyl moieties that are N-acyl substituents of D-alanine.</text>
        <dbReference type="EC" id="3.4.16.4"/>
    </reaction>
</comment>
<dbReference type="Pfam" id="PF07943">
    <property type="entry name" value="PBP5_C"/>
    <property type="match status" value="1"/>
</dbReference>
<evidence type="ECO:0000256" key="11">
    <source>
        <dbReference type="ARBA" id="ARBA00023316"/>
    </source>
</evidence>
<evidence type="ECO:0000256" key="2">
    <source>
        <dbReference type="ARBA" id="ARBA00004752"/>
    </source>
</evidence>
<evidence type="ECO:0000256" key="8">
    <source>
        <dbReference type="ARBA" id="ARBA00022801"/>
    </source>
</evidence>
<dbReference type="EMBL" id="MLJW01000355">
    <property type="protein sequence ID" value="OIQ88858.1"/>
    <property type="molecule type" value="Genomic_DNA"/>
</dbReference>
<evidence type="ECO:0000256" key="6">
    <source>
        <dbReference type="ARBA" id="ARBA00022670"/>
    </source>
</evidence>
<evidence type="ECO:0000256" key="12">
    <source>
        <dbReference type="ARBA" id="ARBA00034000"/>
    </source>
</evidence>
<dbReference type="PRINTS" id="PR00725">
    <property type="entry name" value="DADACBPTASE1"/>
</dbReference>
<keyword evidence="11" id="KW-0961">Cell wall biogenesis/degradation</keyword>
<dbReference type="GO" id="GO:0008360">
    <property type="term" value="P:regulation of cell shape"/>
    <property type="evidence" value="ECO:0007669"/>
    <property type="project" value="UniProtKB-KW"/>
</dbReference>
<comment type="caution">
    <text evidence="15">The sequence shown here is derived from an EMBL/GenBank/DDBJ whole genome shotgun (WGS) entry which is preliminary data.</text>
</comment>
<gene>
    <name evidence="15" type="primary">dacC_9</name>
    <name evidence="15" type="ORF">GALL_292810</name>
</gene>
<evidence type="ECO:0000256" key="13">
    <source>
        <dbReference type="SAM" id="MobiDB-lite"/>
    </source>
</evidence>
<dbReference type="PANTHER" id="PTHR21581:SF6">
    <property type="entry name" value="TRAFFICKING PROTEIN PARTICLE COMPLEX SUBUNIT 12"/>
    <property type="match status" value="1"/>
</dbReference>
<dbReference type="InterPro" id="IPR037167">
    <property type="entry name" value="Peptidase_S11_C_sf"/>
</dbReference>
<comment type="similarity">
    <text evidence="3">Belongs to the peptidase S11 family.</text>
</comment>
<dbReference type="Pfam" id="PF00768">
    <property type="entry name" value="Peptidase_S11"/>
    <property type="match status" value="1"/>
</dbReference>
<evidence type="ECO:0000313" key="15">
    <source>
        <dbReference type="EMBL" id="OIQ88858.1"/>
    </source>
</evidence>
<evidence type="ECO:0000256" key="7">
    <source>
        <dbReference type="ARBA" id="ARBA00022729"/>
    </source>
</evidence>
<dbReference type="GO" id="GO:0009002">
    <property type="term" value="F:serine-type D-Ala-D-Ala carboxypeptidase activity"/>
    <property type="evidence" value="ECO:0007669"/>
    <property type="project" value="UniProtKB-EC"/>
</dbReference>
<dbReference type="Gene3D" id="3.40.710.10">
    <property type="entry name" value="DD-peptidase/beta-lactamase superfamily"/>
    <property type="match status" value="1"/>
</dbReference>
<feature type="region of interest" description="Disordered" evidence="13">
    <location>
        <begin position="61"/>
        <end position="84"/>
    </location>
</feature>
<name>A0A1J5R029_9ZZZZ</name>
<keyword evidence="7" id="KW-0732">Signal</keyword>
<comment type="function">
    <text evidence="1">Removes C-terminal D-alanyl residues from sugar-peptide cell wall precursors.</text>
</comment>
<dbReference type="SUPFAM" id="SSF56601">
    <property type="entry name" value="beta-lactamase/transpeptidase-like"/>
    <property type="match status" value="1"/>
</dbReference>
<dbReference type="InterPro" id="IPR018044">
    <property type="entry name" value="Peptidase_S11"/>
</dbReference>
<keyword evidence="8 15" id="KW-0378">Hydrolase</keyword>
<dbReference type="EC" id="3.4.16.4" evidence="4"/>
<dbReference type="GO" id="GO:0071555">
    <property type="term" value="P:cell wall organization"/>
    <property type="evidence" value="ECO:0007669"/>
    <property type="project" value="UniProtKB-KW"/>
</dbReference>
<dbReference type="PANTHER" id="PTHR21581">
    <property type="entry name" value="D-ALANYL-D-ALANINE CARBOXYPEPTIDASE"/>
    <property type="match status" value="1"/>
</dbReference>
<evidence type="ECO:0000256" key="1">
    <source>
        <dbReference type="ARBA" id="ARBA00003217"/>
    </source>
</evidence>
<keyword evidence="9" id="KW-0133">Cell shape</keyword>
<dbReference type="AlphaFoldDB" id="A0A1J5R029"/>
<organism evidence="15">
    <name type="scientific">mine drainage metagenome</name>
    <dbReference type="NCBI Taxonomy" id="410659"/>
    <lineage>
        <taxon>unclassified sequences</taxon>
        <taxon>metagenomes</taxon>
        <taxon>ecological metagenomes</taxon>
    </lineage>
</organism>
<accession>A0A1J5R029</accession>
<dbReference type="InterPro" id="IPR001967">
    <property type="entry name" value="Peptidase_S11_N"/>
</dbReference>
<protein>
    <recommendedName>
        <fullName evidence="4">serine-type D-Ala-D-Ala carboxypeptidase</fullName>
        <ecNumber evidence="4">3.4.16.4</ecNumber>
    </recommendedName>
</protein>
<evidence type="ECO:0000256" key="5">
    <source>
        <dbReference type="ARBA" id="ARBA00022645"/>
    </source>
</evidence>
<dbReference type="InterPro" id="IPR012338">
    <property type="entry name" value="Beta-lactam/transpept-like"/>
</dbReference>
<evidence type="ECO:0000256" key="3">
    <source>
        <dbReference type="ARBA" id="ARBA00007164"/>
    </source>
</evidence>
<comment type="pathway">
    <text evidence="2">Cell wall biogenesis; peptidoglycan biosynthesis.</text>
</comment>
<dbReference type="GO" id="GO:0006508">
    <property type="term" value="P:proteolysis"/>
    <property type="evidence" value="ECO:0007669"/>
    <property type="project" value="UniProtKB-KW"/>
</dbReference>
<keyword evidence="6" id="KW-0645">Protease</keyword>
<dbReference type="Gene3D" id="2.60.410.10">
    <property type="entry name" value="D-Ala-D-Ala carboxypeptidase, C-terminal domain"/>
    <property type="match status" value="1"/>
</dbReference>
<proteinExistence type="inferred from homology"/>
<evidence type="ECO:0000259" key="14">
    <source>
        <dbReference type="SMART" id="SM00936"/>
    </source>
</evidence>
<dbReference type="GO" id="GO:0009252">
    <property type="term" value="P:peptidoglycan biosynthetic process"/>
    <property type="evidence" value="ECO:0007669"/>
    <property type="project" value="UniProtKB-UniPathway"/>
</dbReference>
<reference evidence="15" key="1">
    <citation type="submission" date="2016-10" db="EMBL/GenBank/DDBJ databases">
        <title>Sequence of Gallionella enrichment culture.</title>
        <authorList>
            <person name="Poehlein A."/>
            <person name="Muehling M."/>
            <person name="Daniel R."/>
        </authorList>
    </citation>
    <scope>NUCLEOTIDE SEQUENCE</scope>
</reference>
<keyword evidence="5 15" id="KW-0121">Carboxypeptidase</keyword>
<evidence type="ECO:0000256" key="4">
    <source>
        <dbReference type="ARBA" id="ARBA00012448"/>
    </source>
</evidence>
<keyword evidence="10" id="KW-0573">Peptidoglycan synthesis</keyword>
<dbReference type="SUPFAM" id="SSF69189">
    <property type="entry name" value="Penicillin-binding protein associated domain"/>
    <property type="match status" value="1"/>
</dbReference>